<dbReference type="Proteomes" id="UP000254304">
    <property type="component" value="Unassembled WGS sequence"/>
</dbReference>
<dbReference type="EMBL" id="UGGO01000001">
    <property type="protein sequence ID" value="STQ45923.1"/>
    <property type="molecule type" value="Genomic_DNA"/>
</dbReference>
<dbReference type="GO" id="GO:0009289">
    <property type="term" value="C:pilus"/>
    <property type="evidence" value="ECO:0007669"/>
    <property type="project" value="UniProtKB-SubCell"/>
</dbReference>
<evidence type="ECO:0000256" key="2">
    <source>
        <dbReference type="ARBA" id="ARBA00006671"/>
    </source>
</evidence>
<dbReference type="Pfam" id="PF00419">
    <property type="entry name" value="Fimbrial"/>
    <property type="match status" value="1"/>
</dbReference>
<dbReference type="RefSeq" id="WP_128124567.1">
    <property type="nucleotide sequence ID" value="NZ_VXKG01000001.1"/>
</dbReference>
<keyword evidence="4" id="KW-0281">Fimbrium</keyword>
<dbReference type="SUPFAM" id="SSF49401">
    <property type="entry name" value="Bacterial adhesins"/>
    <property type="match status" value="1"/>
</dbReference>
<dbReference type="InterPro" id="IPR036937">
    <property type="entry name" value="Adhesion_dom_fimbrial_sf"/>
</dbReference>
<reference evidence="7 8" key="1">
    <citation type="submission" date="2018-06" db="EMBL/GenBank/DDBJ databases">
        <authorList>
            <consortium name="Pathogen Informatics"/>
            <person name="Doyle S."/>
        </authorList>
    </citation>
    <scope>NUCLEOTIDE SEQUENCE [LARGE SCALE GENOMIC DNA]</scope>
    <source>
        <strain evidence="7 8">NCTC12157</strain>
    </source>
</reference>
<accession>A0A377NG36</accession>
<dbReference type="GeneID" id="78378946"/>
<evidence type="ECO:0000313" key="7">
    <source>
        <dbReference type="EMBL" id="STQ45923.1"/>
    </source>
</evidence>
<comment type="subcellular location">
    <subcellularLocation>
        <location evidence="1">Fimbrium</location>
    </subcellularLocation>
</comment>
<evidence type="ECO:0000259" key="6">
    <source>
        <dbReference type="Pfam" id="PF00419"/>
    </source>
</evidence>
<evidence type="ECO:0000256" key="3">
    <source>
        <dbReference type="ARBA" id="ARBA00022729"/>
    </source>
</evidence>
<evidence type="ECO:0000313" key="8">
    <source>
        <dbReference type="Proteomes" id="UP000254304"/>
    </source>
</evidence>
<evidence type="ECO:0000256" key="5">
    <source>
        <dbReference type="SAM" id="SignalP"/>
    </source>
</evidence>
<dbReference type="InterPro" id="IPR050263">
    <property type="entry name" value="Bact_Fimbrial_Adh_Pro"/>
</dbReference>
<dbReference type="Gene3D" id="2.60.40.1090">
    <property type="entry name" value="Fimbrial-type adhesion domain"/>
    <property type="match status" value="1"/>
</dbReference>
<proteinExistence type="inferred from homology"/>
<dbReference type="InterPro" id="IPR008966">
    <property type="entry name" value="Adhesion_dom_sf"/>
</dbReference>
<dbReference type="PANTHER" id="PTHR33420">
    <property type="entry name" value="FIMBRIAL SUBUNIT ELFA-RELATED"/>
    <property type="match status" value="1"/>
</dbReference>
<sequence>MNKKIIAIAILAGSAFASVAHAASGTINFTGNVTAATCTIDTASKDQTVALGTVGTTDFPTAGATSGNGKISMVLSACPAGATQASVSFGGPADANNGNLLKLSSAATATGVAIALFENDGVTAIPLGKPSATHTLTPAADTTLTYFAKYQSTAATVGEGTADAAADFTILYN</sequence>
<protein>
    <submittedName>
        <fullName evidence="7">Type-1A pilin</fullName>
    </submittedName>
</protein>
<keyword evidence="3 5" id="KW-0732">Signal</keyword>
<feature type="chain" id="PRO_5017029180" evidence="5">
    <location>
        <begin position="23"/>
        <end position="173"/>
    </location>
</feature>
<dbReference type="PANTHER" id="PTHR33420:SF3">
    <property type="entry name" value="FIMBRIAL SUBUNIT ELFA"/>
    <property type="match status" value="1"/>
</dbReference>
<gene>
    <name evidence="7" type="primary">fimA_3</name>
    <name evidence="7" type="ORF">NCTC12157_03678</name>
</gene>
<evidence type="ECO:0000256" key="4">
    <source>
        <dbReference type="ARBA" id="ARBA00023263"/>
    </source>
</evidence>
<evidence type="ECO:0000256" key="1">
    <source>
        <dbReference type="ARBA" id="ARBA00004561"/>
    </source>
</evidence>
<dbReference type="GO" id="GO:0043709">
    <property type="term" value="P:cell adhesion involved in single-species biofilm formation"/>
    <property type="evidence" value="ECO:0007669"/>
    <property type="project" value="TreeGrafter"/>
</dbReference>
<dbReference type="AlphaFoldDB" id="A0A377NG36"/>
<feature type="domain" description="Fimbrial-type adhesion" evidence="6">
    <location>
        <begin position="27"/>
        <end position="172"/>
    </location>
</feature>
<feature type="signal peptide" evidence="5">
    <location>
        <begin position="1"/>
        <end position="22"/>
    </location>
</feature>
<organism evidence="7 8">
    <name type="scientific">Ewingella americana</name>
    <dbReference type="NCBI Taxonomy" id="41202"/>
    <lineage>
        <taxon>Bacteria</taxon>
        <taxon>Pseudomonadati</taxon>
        <taxon>Pseudomonadota</taxon>
        <taxon>Gammaproteobacteria</taxon>
        <taxon>Enterobacterales</taxon>
        <taxon>Yersiniaceae</taxon>
        <taxon>Ewingella</taxon>
    </lineage>
</organism>
<dbReference type="InterPro" id="IPR000259">
    <property type="entry name" value="Adhesion_dom_fimbrial"/>
</dbReference>
<name>A0A377NG36_9GAMM</name>
<comment type="similarity">
    <text evidence="2">Belongs to the fimbrial protein family.</text>
</comment>